<keyword evidence="6 14" id="KW-0862">Zinc</keyword>
<dbReference type="GO" id="GO:0051287">
    <property type="term" value="F:NAD binding"/>
    <property type="evidence" value="ECO:0007669"/>
    <property type="project" value="InterPro"/>
</dbReference>
<evidence type="ECO:0000256" key="4">
    <source>
        <dbReference type="ARBA" id="ARBA00016531"/>
    </source>
</evidence>
<dbReference type="Gene3D" id="3.40.50.1980">
    <property type="entry name" value="Nitrogenase molybdenum iron protein domain"/>
    <property type="match status" value="2"/>
</dbReference>
<evidence type="ECO:0000256" key="3">
    <source>
        <dbReference type="ARBA" id="ARBA00010178"/>
    </source>
</evidence>
<evidence type="ECO:0000256" key="5">
    <source>
        <dbReference type="ARBA" id="ARBA00022723"/>
    </source>
</evidence>
<dbReference type="FunFam" id="3.40.50.1980:FF:000001">
    <property type="entry name" value="Histidinol dehydrogenase"/>
    <property type="match status" value="1"/>
</dbReference>
<reference evidence="16 17" key="1">
    <citation type="submission" date="2019-03" db="EMBL/GenBank/DDBJ databases">
        <title>Genomic analyses of the natural microbiome of Caenorhabditis elegans.</title>
        <authorList>
            <person name="Samuel B."/>
        </authorList>
    </citation>
    <scope>NUCLEOTIDE SEQUENCE [LARGE SCALE GENOMIC DNA]</scope>
    <source>
        <strain evidence="16 17">JUb18</strain>
    </source>
</reference>
<dbReference type="UniPathway" id="UPA00031">
    <property type="reaction ID" value="UER00014"/>
</dbReference>
<feature type="binding site" evidence="14">
    <location>
        <position position="365"/>
    </location>
    <ligand>
        <name>Zn(2+)</name>
        <dbReference type="ChEBI" id="CHEBI:29105"/>
    </ligand>
</feature>
<feature type="binding site" evidence="12">
    <location>
        <position position="218"/>
    </location>
    <ligand>
        <name>NAD(+)</name>
        <dbReference type="ChEBI" id="CHEBI:57540"/>
    </ligand>
</feature>
<feature type="binding site" evidence="13">
    <location>
        <position position="263"/>
    </location>
    <ligand>
        <name>substrate</name>
    </ligand>
</feature>
<dbReference type="GO" id="GO:0046872">
    <property type="term" value="F:metal ion binding"/>
    <property type="evidence" value="ECO:0007669"/>
    <property type="project" value="UniProtKB-KW"/>
</dbReference>
<dbReference type="CDD" id="cd06572">
    <property type="entry name" value="Histidinol_dh"/>
    <property type="match status" value="1"/>
</dbReference>
<keyword evidence="17" id="KW-1185">Reference proteome</keyword>
<feature type="binding site" evidence="13">
    <location>
        <position position="365"/>
    </location>
    <ligand>
        <name>substrate</name>
    </ligand>
</feature>
<accession>A0A4R6RXR5</accession>
<feature type="binding site" evidence="13">
    <location>
        <position position="425"/>
    </location>
    <ligand>
        <name>substrate</name>
    </ligand>
</feature>
<evidence type="ECO:0000313" key="17">
    <source>
        <dbReference type="Proteomes" id="UP000295601"/>
    </source>
</evidence>
<dbReference type="GO" id="GO:0005829">
    <property type="term" value="C:cytosol"/>
    <property type="evidence" value="ECO:0007669"/>
    <property type="project" value="TreeGrafter"/>
</dbReference>
<keyword evidence="9" id="KW-0368">Histidine biosynthesis</keyword>
<evidence type="ECO:0000256" key="8">
    <source>
        <dbReference type="ARBA" id="ARBA00023027"/>
    </source>
</evidence>
<dbReference type="InterPro" id="IPR022695">
    <property type="entry name" value="Histidinol_DH_monofunct"/>
</dbReference>
<dbReference type="GO" id="GO:0000105">
    <property type="term" value="P:L-histidine biosynthetic process"/>
    <property type="evidence" value="ECO:0007669"/>
    <property type="project" value="UniProtKB-UniPathway"/>
</dbReference>
<comment type="cofactor">
    <cofactor evidence="14">
        <name>Zn(2+)</name>
        <dbReference type="ChEBI" id="CHEBI:29105"/>
    </cofactor>
    <text evidence="14">Binds 1 zinc ion per subunit.</text>
</comment>
<evidence type="ECO:0000256" key="2">
    <source>
        <dbReference type="ARBA" id="ARBA00004940"/>
    </source>
</evidence>
<gene>
    <name evidence="16" type="ORF">EDF62_1952</name>
</gene>
<feature type="binding site" evidence="12">
    <location>
        <position position="195"/>
    </location>
    <ligand>
        <name>NAD(+)</name>
        <dbReference type="ChEBI" id="CHEBI:57540"/>
    </ligand>
</feature>
<feature type="binding site" evidence="14">
    <location>
        <position position="263"/>
    </location>
    <ligand>
        <name>Zn(2+)</name>
        <dbReference type="ChEBI" id="CHEBI:29105"/>
    </ligand>
</feature>
<keyword evidence="5 14" id="KW-0479">Metal-binding</keyword>
<dbReference type="InterPro" id="IPR016161">
    <property type="entry name" value="Ald_DH/histidinol_DH"/>
</dbReference>
<dbReference type="AlphaFoldDB" id="A0A4R6RXR5"/>
<dbReference type="RefSeq" id="WP_133616857.1">
    <property type="nucleotide sequence ID" value="NZ_SNYA01000005.1"/>
</dbReference>
<protein>
    <recommendedName>
        <fullName evidence="4">Histidinol dehydrogenase</fullName>
    </recommendedName>
</protein>
<feature type="active site" description="Proton acceptor" evidence="11">
    <location>
        <position position="331"/>
    </location>
</feature>
<dbReference type="InterPro" id="IPR001692">
    <property type="entry name" value="Histidinol_DH_CS"/>
</dbReference>
<dbReference type="InterPro" id="IPR012131">
    <property type="entry name" value="Hstdl_DH"/>
</dbReference>
<feature type="binding site" evidence="13">
    <location>
        <position position="332"/>
    </location>
    <ligand>
        <name>substrate</name>
    </ligand>
</feature>
<dbReference type="PROSITE" id="PS00611">
    <property type="entry name" value="HISOL_DEHYDROGENASE"/>
    <property type="match status" value="1"/>
</dbReference>
<dbReference type="GO" id="GO:0004399">
    <property type="term" value="F:histidinol dehydrogenase activity"/>
    <property type="evidence" value="ECO:0007669"/>
    <property type="project" value="InterPro"/>
</dbReference>
<evidence type="ECO:0000256" key="1">
    <source>
        <dbReference type="ARBA" id="ARBA00003850"/>
    </source>
</evidence>
<dbReference type="Proteomes" id="UP000295601">
    <property type="component" value="Unassembled WGS sequence"/>
</dbReference>
<comment type="function">
    <text evidence="1">Catalyzes the sequential NAD-dependent oxidations of L-histidinol to L-histidinaldehyde and then to L-histidine.</text>
</comment>
<dbReference type="PANTHER" id="PTHR21256:SF14">
    <property type="entry name" value="HISTIDINOL DEHYDROGENASE"/>
    <property type="match status" value="1"/>
</dbReference>
<evidence type="ECO:0000256" key="13">
    <source>
        <dbReference type="PIRSR" id="PIRSR000099-3"/>
    </source>
</evidence>
<name>A0A4R6RXR5_9MICO</name>
<dbReference type="Gene3D" id="1.20.5.1300">
    <property type="match status" value="1"/>
</dbReference>
<dbReference type="PANTHER" id="PTHR21256">
    <property type="entry name" value="HISTIDINOL DEHYDROGENASE HDH"/>
    <property type="match status" value="1"/>
</dbReference>
<comment type="similarity">
    <text evidence="3 10 15">Belongs to the histidinol dehydrogenase family.</text>
</comment>
<feature type="binding site" evidence="14">
    <location>
        <position position="266"/>
    </location>
    <ligand>
        <name>Zn(2+)</name>
        <dbReference type="ChEBI" id="CHEBI:29105"/>
    </ligand>
</feature>
<comment type="pathway">
    <text evidence="2">Amino-acid biosynthesis; L-histidine biosynthesis; L-histidine from 5-phospho-alpha-D-ribose 1-diphosphate: step 9/9.</text>
</comment>
<evidence type="ECO:0000256" key="6">
    <source>
        <dbReference type="ARBA" id="ARBA00022833"/>
    </source>
</evidence>
<keyword evidence="8 12" id="KW-0520">NAD</keyword>
<dbReference type="SUPFAM" id="SSF53720">
    <property type="entry name" value="ALDH-like"/>
    <property type="match status" value="1"/>
</dbReference>
<keyword evidence="7 10" id="KW-0560">Oxidoreductase</keyword>
<dbReference type="OrthoDB" id="9805269at2"/>
<proteinExistence type="inferred from homology"/>
<feature type="active site" description="Proton acceptor" evidence="11">
    <location>
        <position position="332"/>
    </location>
</feature>
<dbReference type="PRINTS" id="PR00083">
    <property type="entry name" value="HOLDHDRGNASE"/>
</dbReference>
<evidence type="ECO:0000256" key="15">
    <source>
        <dbReference type="RuleBase" id="RU004175"/>
    </source>
</evidence>
<evidence type="ECO:0000313" key="16">
    <source>
        <dbReference type="EMBL" id="TDP91337.1"/>
    </source>
</evidence>
<feature type="binding site" evidence="12">
    <location>
        <position position="133"/>
    </location>
    <ligand>
        <name>NAD(+)</name>
        <dbReference type="ChEBI" id="CHEBI:57540"/>
    </ligand>
</feature>
<organism evidence="16 17">
    <name type="scientific">Leucobacter luti</name>
    <dbReference type="NCBI Taxonomy" id="340320"/>
    <lineage>
        <taxon>Bacteria</taxon>
        <taxon>Bacillati</taxon>
        <taxon>Actinomycetota</taxon>
        <taxon>Actinomycetes</taxon>
        <taxon>Micrococcales</taxon>
        <taxon>Microbacteriaceae</taxon>
        <taxon>Leucobacter</taxon>
    </lineage>
</organism>
<dbReference type="EMBL" id="SNYA01000005">
    <property type="protein sequence ID" value="TDP91337.1"/>
    <property type="molecule type" value="Genomic_DNA"/>
</dbReference>
<sequence>MKFTAPILDTYAGRFTRLKTPLDVPAAQRDPKVVETVSTMLLDIEKRGLDAIRDYARKLDNSTPDDFEISAATIATSGDRIDPALRAAIDLGAERTQAFAKRQREGHVDFDFELAPGLHTGVHYVPVGRVGAYMPAGRFPLTASAFMTVGVAKAAGVPQVIACTPPQPNGLANDAVLYTAHVSGADRIFMLGGVQALAAMVYGLVDDLPVDMLVGAGNAFVAEAKRQLFGRAAIDLLAGPSEVAVLSDETADPELVAADLLGQAEHGPNSPAALVTTSEAHGRAVIAEVERQLTTLLTADICGPAWRDYGSVTVADTREIAVALMDDLAPEHLEVLTSDDTWYHENLRNYGSVFIGPWSTVAYSDKGMAGTNHTLPTAGGAKHSAGLSVSRYLKPLTYQRVEQSATPMLAPATITISASEGMSAHEATAQLRLDRYQA</sequence>
<keyword evidence="9" id="KW-0028">Amino-acid biosynthesis</keyword>
<feature type="binding site" evidence="13">
    <location>
        <position position="420"/>
    </location>
    <ligand>
        <name>substrate</name>
    </ligand>
</feature>
<evidence type="ECO:0000256" key="12">
    <source>
        <dbReference type="PIRSR" id="PIRSR000099-2"/>
    </source>
</evidence>
<evidence type="ECO:0000256" key="9">
    <source>
        <dbReference type="ARBA" id="ARBA00023102"/>
    </source>
</evidence>
<evidence type="ECO:0000256" key="14">
    <source>
        <dbReference type="PIRSR" id="PIRSR000099-4"/>
    </source>
</evidence>
<feature type="binding site" evidence="13">
    <location>
        <position position="241"/>
    </location>
    <ligand>
        <name>substrate</name>
    </ligand>
</feature>
<comment type="caution">
    <text evidence="16">The sequence shown here is derived from an EMBL/GenBank/DDBJ whole genome shotgun (WGS) entry which is preliminary data.</text>
</comment>
<evidence type="ECO:0000256" key="7">
    <source>
        <dbReference type="ARBA" id="ARBA00023002"/>
    </source>
</evidence>
<feature type="binding site" evidence="13">
    <location>
        <position position="266"/>
    </location>
    <ligand>
        <name>substrate</name>
    </ligand>
</feature>
<evidence type="ECO:0000256" key="10">
    <source>
        <dbReference type="PIRNR" id="PIRNR000099"/>
    </source>
</evidence>
<dbReference type="PIRSF" id="PIRSF000099">
    <property type="entry name" value="Histidinol_dh"/>
    <property type="match status" value="1"/>
</dbReference>
<feature type="binding site" evidence="14">
    <location>
        <position position="425"/>
    </location>
    <ligand>
        <name>Zn(2+)</name>
        <dbReference type="ChEBI" id="CHEBI:29105"/>
    </ligand>
</feature>
<dbReference type="NCBIfam" id="TIGR00069">
    <property type="entry name" value="hisD"/>
    <property type="match status" value="1"/>
</dbReference>
<dbReference type="Pfam" id="PF00815">
    <property type="entry name" value="Histidinol_dh"/>
    <property type="match status" value="1"/>
</dbReference>
<evidence type="ECO:0000256" key="11">
    <source>
        <dbReference type="PIRSR" id="PIRSR000099-1"/>
    </source>
</evidence>